<organism evidence="2 3">
    <name type="scientific">Rhizophagus irregularis (strain DAOM 181602 / DAOM 197198 / MUCL 43194)</name>
    <name type="common">Arbuscular mycorrhizal fungus</name>
    <name type="synonym">Glomus intraradices</name>
    <dbReference type="NCBI Taxonomy" id="747089"/>
    <lineage>
        <taxon>Eukaryota</taxon>
        <taxon>Fungi</taxon>
        <taxon>Fungi incertae sedis</taxon>
        <taxon>Mucoromycota</taxon>
        <taxon>Glomeromycotina</taxon>
        <taxon>Glomeromycetes</taxon>
        <taxon>Glomerales</taxon>
        <taxon>Glomeraceae</taxon>
        <taxon>Rhizophagus</taxon>
    </lineage>
</organism>
<evidence type="ECO:0000313" key="2">
    <source>
        <dbReference type="EMBL" id="POG71895.1"/>
    </source>
</evidence>
<feature type="domain" description="Protein kinase" evidence="1">
    <location>
        <begin position="371"/>
        <end position="637"/>
    </location>
</feature>
<comment type="caution">
    <text evidence="2">The sequence shown here is derived from an EMBL/GenBank/DDBJ whole genome shotgun (WGS) entry which is preliminary data.</text>
</comment>
<dbReference type="Pfam" id="PF07714">
    <property type="entry name" value="PK_Tyr_Ser-Thr"/>
    <property type="match status" value="1"/>
</dbReference>
<dbReference type="GO" id="GO:0005524">
    <property type="term" value="F:ATP binding"/>
    <property type="evidence" value="ECO:0007669"/>
    <property type="project" value="InterPro"/>
</dbReference>
<dbReference type="SUPFAM" id="SSF56112">
    <property type="entry name" value="Protein kinase-like (PK-like)"/>
    <property type="match status" value="1"/>
</dbReference>
<dbReference type="PANTHER" id="PTHR44329">
    <property type="entry name" value="SERINE/THREONINE-PROTEIN KINASE TNNI3K-RELATED"/>
    <property type="match status" value="1"/>
</dbReference>
<dbReference type="InterPro" id="IPR011009">
    <property type="entry name" value="Kinase-like_dom_sf"/>
</dbReference>
<name>A0A2P4Q2K5_RHIID</name>
<dbReference type="InterPro" id="IPR000719">
    <property type="entry name" value="Prot_kinase_dom"/>
</dbReference>
<protein>
    <submittedName>
        <fullName evidence="2">Kinase-like domain-containing protein</fullName>
    </submittedName>
</protein>
<dbReference type="InterPro" id="IPR051681">
    <property type="entry name" value="Ser/Thr_Kinases-Pseudokinases"/>
</dbReference>
<evidence type="ECO:0000313" key="3">
    <source>
        <dbReference type="Proteomes" id="UP000018888"/>
    </source>
</evidence>
<dbReference type="Proteomes" id="UP000018888">
    <property type="component" value="Unassembled WGS sequence"/>
</dbReference>
<dbReference type="PROSITE" id="PS50011">
    <property type="entry name" value="PROTEIN_KINASE_DOM"/>
    <property type="match status" value="1"/>
</dbReference>
<dbReference type="PANTHER" id="PTHR44329:SF6">
    <property type="entry name" value="RECEPTOR-INTERACTING SERINE_THREONINE-PROTEIN KINASE 1"/>
    <property type="match status" value="1"/>
</dbReference>
<dbReference type="GO" id="GO:0004674">
    <property type="term" value="F:protein serine/threonine kinase activity"/>
    <property type="evidence" value="ECO:0007669"/>
    <property type="project" value="TreeGrafter"/>
</dbReference>
<accession>A0A2P4Q2K5</accession>
<dbReference type="EMBL" id="AUPC02000102">
    <property type="protein sequence ID" value="POG71895.1"/>
    <property type="molecule type" value="Genomic_DNA"/>
</dbReference>
<gene>
    <name evidence="2" type="ORF">GLOIN_2v1875600</name>
</gene>
<dbReference type="PRINTS" id="PR00109">
    <property type="entry name" value="TYRKINASE"/>
</dbReference>
<reference evidence="2 3" key="1">
    <citation type="journal article" date="2013" name="Proc. Natl. Acad. Sci. U.S.A.">
        <title>Genome of an arbuscular mycorrhizal fungus provides insight into the oldest plant symbiosis.</title>
        <authorList>
            <person name="Tisserant E."/>
            <person name="Malbreil M."/>
            <person name="Kuo A."/>
            <person name="Kohler A."/>
            <person name="Symeonidi A."/>
            <person name="Balestrini R."/>
            <person name="Charron P."/>
            <person name="Duensing N."/>
            <person name="Frei Dit Frey N."/>
            <person name="Gianinazzi-Pearson V."/>
            <person name="Gilbert L.B."/>
            <person name="Handa Y."/>
            <person name="Herr J.R."/>
            <person name="Hijri M."/>
            <person name="Koul R."/>
            <person name="Kawaguchi M."/>
            <person name="Krajinski F."/>
            <person name="Lammers P.J."/>
            <person name="Masclaux F.G."/>
            <person name="Murat C."/>
            <person name="Morin E."/>
            <person name="Ndikumana S."/>
            <person name="Pagni M."/>
            <person name="Petitpierre D."/>
            <person name="Requena N."/>
            <person name="Rosikiewicz P."/>
            <person name="Riley R."/>
            <person name="Saito K."/>
            <person name="San Clemente H."/>
            <person name="Shapiro H."/>
            <person name="van Tuinen D."/>
            <person name="Becard G."/>
            <person name="Bonfante P."/>
            <person name="Paszkowski U."/>
            <person name="Shachar-Hill Y.Y."/>
            <person name="Tuskan G.A."/>
            <person name="Young P.W."/>
            <person name="Sanders I.R."/>
            <person name="Henrissat B."/>
            <person name="Rensing S.A."/>
            <person name="Grigoriev I.V."/>
            <person name="Corradi N."/>
            <person name="Roux C."/>
            <person name="Martin F."/>
        </authorList>
    </citation>
    <scope>NUCLEOTIDE SEQUENCE [LARGE SCALE GENOMIC DNA]</scope>
    <source>
        <strain evidence="2 3">DAOM 197198</strain>
    </source>
</reference>
<dbReference type="VEuPathDB" id="FungiDB:RhiirFUN_010102"/>
<dbReference type="AlphaFoldDB" id="A0A2P4Q2K5"/>
<dbReference type="VEuPathDB" id="FungiDB:RhiirFUN_010103"/>
<sequence>MKKDNKQADQMISREIDTIAIDKADEVHTEANTKRNQAVRPVIIEYSQWQEKLLVKDAKNNELGLRFTVTNTLKIRDELIDREYNEKKCNICGNRYSKTLKFEQKYCKNCLFQYLKYSTGNNTFLDAHITTNNIQCIKFKKNGNNFHTMNIQEWCEHCSEVSYFRQVIPNILTFNRYNLPKNCIHNNYSTKDCGLCKNMLQSFEYGPGCYQIFSGWIKSTLTKKFIPILYLPWWDNCDRCLVCPWKLKYIHQKSEISIQSDRQKWCSHCFIIYTGCSHCLTTNIIFGITDQSQCKKCTRISVINIDFKNIISGNCIIDKFLASTRIDNKYHYQIANYMNNVTNSNPLNVYKFIGNLHLEKQVIEWIPYCRIKNLRKLAEGGFSIVYQATLSGGVYMHRTNVMDIAVKKLNNSQNSSEGFLNELKSLCQLNDWSFVIKCYGITQDPVTKEYMLIMNYAKGGNLHNYLQNNFINITWNEKLHILWRISAGLNIIHYNNLIHRDIHSGNILSLYDPSFQHWLIGDLGLSQPANNTLPNDEIYGVIPYIAPEILTKSCVFSKESDIYSFGMIIWELTTGCKPFANVEHDINLIYEIIDGKRPEITNDTPECLANLMEKCWDADPSKRPTSGEILNSVEEWYYLNEWNKGYYVNGIFKSENKIMKVIVFKQAEEKRLELIQLKKLGPEFSEKSPKAIYTGSSLNSKQTTNSSPTISSSIKHEYITKEFELDININNIHQSSFTQSRSKNFSSSLSQLTSTVIANSLRKRNIEELKVDPQKNRKNIKTNS</sequence>
<keyword evidence="3" id="KW-1185">Reference proteome</keyword>
<proteinExistence type="predicted"/>
<reference evidence="2 3" key="2">
    <citation type="journal article" date="2018" name="New Phytol.">
        <title>High intraspecific genome diversity in the model arbuscular mycorrhizal symbiont Rhizophagus irregularis.</title>
        <authorList>
            <person name="Chen E.C.H."/>
            <person name="Morin E."/>
            <person name="Beaudet D."/>
            <person name="Noel J."/>
            <person name="Yildirir G."/>
            <person name="Ndikumana S."/>
            <person name="Charron P."/>
            <person name="St-Onge C."/>
            <person name="Giorgi J."/>
            <person name="Kruger M."/>
            <person name="Marton T."/>
            <person name="Ropars J."/>
            <person name="Grigoriev I.V."/>
            <person name="Hainaut M."/>
            <person name="Henrissat B."/>
            <person name="Roux C."/>
            <person name="Martin F."/>
            <person name="Corradi N."/>
        </authorList>
    </citation>
    <scope>NUCLEOTIDE SEQUENCE [LARGE SCALE GENOMIC DNA]</scope>
    <source>
        <strain evidence="2 3">DAOM 197198</strain>
    </source>
</reference>
<evidence type="ECO:0000259" key="1">
    <source>
        <dbReference type="PROSITE" id="PS50011"/>
    </source>
</evidence>
<dbReference type="InterPro" id="IPR001245">
    <property type="entry name" value="Ser-Thr/Tyr_kinase_cat_dom"/>
</dbReference>
<dbReference type="Gene3D" id="1.10.510.10">
    <property type="entry name" value="Transferase(Phosphotransferase) domain 1"/>
    <property type="match status" value="1"/>
</dbReference>